<dbReference type="GO" id="GO:0008840">
    <property type="term" value="F:4-hydroxy-tetrahydrodipicolinate synthase activity"/>
    <property type="evidence" value="ECO:0007669"/>
    <property type="project" value="TreeGrafter"/>
</dbReference>
<keyword evidence="2" id="KW-0704">Schiff base</keyword>
<feature type="binding site" evidence="5">
    <location>
        <position position="62"/>
    </location>
    <ligand>
        <name>pyruvate</name>
        <dbReference type="ChEBI" id="CHEBI:15361"/>
    </ligand>
</feature>
<keyword evidence="1 3" id="KW-0456">Lyase</keyword>
<dbReference type="PRINTS" id="PR00146">
    <property type="entry name" value="DHPICSNTHASE"/>
</dbReference>
<dbReference type="InterPro" id="IPR002220">
    <property type="entry name" value="DapA-like"/>
</dbReference>
<dbReference type="CDD" id="cd00408">
    <property type="entry name" value="DHDPS-like"/>
    <property type="match status" value="1"/>
</dbReference>
<dbReference type="SMART" id="SM01130">
    <property type="entry name" value="DHDPS"/>
    <property type="match status" value="1"/>
</dbReference>
<sequence>MTAAPASTPPPRGVYVPVPTFFTTIPTSQVLSGRQLDLASQSAHTQFLASGGIRGLVLLGSTGEAIVVSPAQRRELIKSQRECLDSHGFQDRPIIAGTASQGIEETLAAIEISKEAGAAYAMVLAPGFFAATASQHGLEQWYQTIADHAQLPILIYHYPGVSNNLSIAATTFEKLSRHHNIVGAKLSHGMVDDQILIAASPNIDHAHFHTFTGLGQILLPFLSIGGAGTIDGLAGIFPRTVSRLYQLWTEASTSTHGVSATKLTEMRELQYRITRGEKLVAAWGLIGIKEALARLWHIGDAHASCLPLAGGFPNDDDEWRKWSKTFEELKDFEESL</sequence>
<dbReference type="Gene3D" id="3.20.20.70">
    <property type="entry name" value="Aldolase class I"/>
    <property type="match status" value="1"/>
</dbReference>
<dbReference type="PANTHER" id="PTHR12128:SF68">
    <property type="entry name" value="DIHYDRODIPICOLINATE SYNTHETASE"/>
    <property type="match status" value="1"/>
</dbReference>
<gene>
    <name evidence="6" type="ORF">AMS68_004617</name>
</gene>
<dbReference type="EMBL" id="CP051141">
    <property type="protein sequence ID" value="QIW99099.1"/>
    <property type="molecule type" value="Genomic_DNA"/>
</dbReference>
<evidence type="ECO:0000256" key="1">
    <source>
        <dbReference type="ARBA" id="ARBA00023239"/>
    </source>
</evidence>
<evidence type="ECO:0000256" key="2">
    <source>
        <dbReference type="ARBA" id="ARBA00023270"/>
    </source>
</evidence>
<dbReference type="InterPro" id="IPR020624">
    <property type="entry name" value="Schiff_base-form_aldolases_CS"/>
</dbReference>
<dbReference type="PANTHER" id="PTHR12128">
    <property type="entry name" value="DIHYDRODIPICOLINATE SYNTHASE"/>
    <property type="match status" value="1"/>
</dbReference>
<protein>
    <recommendedName>
        <fullName evidence="8">Dihydrodipicolinate synthase</fullName>
    </recommendedName>
</protein>
<dbReference type="InterPro" id="IPR013785">
    <property type="entry name" value="Aldolase_TIM"/>
</dbReference>
<organism evidence="6 7">
    <name type="scientific">Peltaster fructicola</name>
    <dbReference type="NCBI Taxonomy" id="286661"/>
    <lineage>
        <taxon>Eukaryota</taxon>
        <taxon>Fungi</taxon>
        <taxon>Dikarya</taxon>
        <taxon>Ascomycota</taxon>
        <taxon>Pezizomycotina</taxon>
        <taxon>Dothideomycetes</taxon>
        <taxon>Dothideomycetes incertae sedis</taxon>
        <taxon>Peltaster</taxon>
    </lineage>
</organism>
<comment type="similarity">
    <text evidence="3">Belongs to the DapA family.</text>
</comment>
<dbReference type="Proteomes" id="UP000503462">
    <property type="component" value="Chromosome 3"/>
</dbReference>
<proteinExistence type="inferred from homology"/>
<evidence type="ECO:0008006" key="8">
    <source>
        <dbReference type="Google" id="ProtNLM"/>
    </source>
</evidence>
<evidence type="ECO:0000256" key="3">
    <source>
        <dbReference type="PIRNR" id="PIRNR001365"/>
    </source>
</evidence>
<dbReference type="PIRSF" id="PIRSF001365">
    <property type="entry name" value="DHDPS"/>
    <property type="match status" value="1"/>
</dbReference>
<evidence type="ECO:0000256" key="5">
    <source>
        <dbReference type="PIRSR" id="PIRSR001365-2"/>
    </source>
</evidence>
<feature type="active site" description="Schiff-base intermediate with substrate" evidence="4">
    <location>
        <position position="185"/>
    </location>
</feature>
<keyword evidence="7" id="KW-1185">Reference proteome</keyword>
<evidence type="ECO:0000313" key="7">
    <source>
        <dbReference type="Proteomes" id="UP000503462"/>
    </source>
</evidence>
<reference evidence="6 7" key="1">
    <citation type="journal article" date="2016" name="Sci. Rep.">
        <title>Peltaster fructicola genome reveals evolution from an invasive phytopathogen to an ectophytic parasite.</title>
        <authorList>
            <person name="Xu C."/>
            <person name="Chen H."/>
            <person name="Gleason M.L."/>
            <person name="Xu J.R."/>
            <person name="Liu H."/>
            <person name="Zhang R."/>
            <person name="Sun G."/>
        </authorList>
    </citation>
    <scope>NUCLEOTIDE SEQUENCE [LARGE SCALE GENOMIC DNA]</scope>
    <source>
        <strain evidence="6 7">LNHT1506</strain>
    </source>
</reference>
<evidence type="ECO:0000256" key="4">
    <source>
        <dbReference type="PIRSR" id="PIRSR001365-1"/>
    </source>
</evidence>
<accession>A0A6H0XXE6</accession>
<dbReference type="OrthoDB" id="191315at2759"/>
<dbReference type="Pfam" id="PF00701">
    <property type="entry name" value="DHDPS"/>
    <property type="match status" value="1"/>
</dbReference>
<feature type="active site" description="Proton donor/acceptor" evidence="4">
    <location>
        <position position="156"/>
    </location>
</feature>
<dbReference type="SUPFAM" id="SSF51569">
    <property type="entry name" value="Aldolase"/>
    <property type="match status" value="1"/>
</dbReference>
<name>A0A6H0XXE6_9PEZI</name>
<dbReference type="AlphaFoldDB" id="A0A6H0XXE6"/>
<evidence type="ECO:0000313" key="6">
    <source>
        <dbReference type="EMBL" id="QIW99099.1"/>
    </source>
</evidence>
<dbReference type="PROSITE" id="PS00665">
    <property type="entry name" value="DHDPS_1"/>
    <property type="match status" value="1"/>
</dbReference>
<feature type="binding site" evidence="5">
    <location>
        <position position="230"/>
    </location>
    <ligand>
        <name>pyruvate</name>
        <dbReference type="ChEBI" id="CHEBI:15361"/>
    </ligand>
</feature>